<accession>A0ABD3WS30</accession>
<evidence type="ECO:0000256" key="1">
    <source>
        <dbReference type="ARBA" id="ARBA00022692"/>
    </source>
</evidence>
<keyword evidence="1" id="KW-0812">Transmembrane</keyword>
<dbReference type="GO" id="GO:0007155">
    <property type="term" value="P:cell adhesion"/>
    <property type="evidence" value="ECO:0007669"/>
    <property type="project" value="UniProtKB-KW"/>
</dbReference>
<dbReference type="PANTHER" id="PTHR24026:SF126">
    <property type="entry name" value="PROTOCADHERIN FAT 4"/>
    <property type="match status" value="1"/>
</dbReference>
<proteinExistence type="predicted"/>
<dbReference type="AlphaFoldDB" id="A0ABD3WS30"/>
<dbReference type="InterPro" id="IPR015919">
    <property type="entry name" value="Cadherin-like_sf"/>
</dbReference>
<protein>
    <recommendedName>
        <fullName evidence="5">Cadherin domain-containing protein</fullName>
    </recommendedName>
</protein>
<dbReference type="EMBL" id="JBJQND010000005">
    <property type="protein sequence ID" value="KAL3876786.1"/>
    <property type="molecule type" value="Genomic_DNA"/>
</dbReference>
<organism evidence="3 4">
    <name type="scientific">Sinanodonta woodiana</name>
    <name type="common">Chinese pond mussel</name>
    <name type="synonym">Anodonta woodiana</name>
    <dbReference type="NCBI Taxonomy" id="1069815"/>
    <lineage>
        <taxon>Eukaryota</taxon>
        <taxon>Metazoa</taxon>
        <taxon>Spiralia</taxon>
        <taxon>Lophotrochozoa</taxon>
        <taxon>Mollusca</taxon>
        <taxon>Bivalvia</taxon>
        <taxon>Autobranchia</taxon>
        <taxon>Heteroconchia</taxon>
        <taxon>Palaeoheterodonta</taxon>
        <taxon>Unionida</taxon>
        <taxon>Unionoidea</taxon>
        <taxon>Unionidae</taxon>
        <taxon>Unioninae</taxon>
        <taxon>Sinanodonta</taxon>
    </lineage>
</organism>
<sequence>MDVNDNKPEFSKPVYTATFDEGNASIGSQVNVSATDKDSGKDGEVSFLIESGNMTGNFEIKSINNT</sequence>
<evidence type="ECO:0000313" key="3">
    <source>
        <dbReference type="EMBL" id="KAL3876786.1"/>
    </source>
</evidence>
<name>A0ABD3WS30_SINWO</name>
<dbReference type="Gene3D" id="2.60.40.60">
    <property type="entry name" value="Cadherins"/>
    <property type="match status" value="1"/>
</dbReference>
<feature type="non-terminal residue" evidence="3">
    <location>
        <position position="66"/>
    </location>
</feature>
<dbReference type="SUPFAM" id="SSF49313">
    <property type="entry name" value="Cadherin-like"/>
    <property type="match status" value="1"/>
</dbReference>
<gene>
    <name evidence="3" type="ORF">ACJMK2_034580</name>
</gene>
<evidence type="ECO:0008006" key="5">
    <source>
        <dbReference type="Google" id="ProtNLM"/>
    </source>
</evidence>
<dbReference type="Proteomes" id="UP001634394">
    <property type="component" value="Unassembled WGS sequence"/>
</dbReference>
<evidence type="ECO:0000256" key="2">
    <source>
        <dbReference type="ARBA" id="ARBA00022989"/>
    </source>
</evidence>
<dbReference type="CDD" id="cd11304">
    <property type="entry name" value="Cadherin_repeat"/>
    <property type="match status" value="1"/>
</dbReference>
<keyword evidence="2" id="KW-0472">Membrane</keyword>
<evidence type="ECO:0000313" key="4">
    <source>
        <dbReference type="Proteomes" id="UP001634394"/>
    </source>
</evidence>
<keyword evidence="4" id="KW-1185">Reference proteome</keyword>
<keyword evidence="2" id="KW-1133">Transmembrane helix</keyword>
<comment type="caution">
    <text evidence="3">The sequence shown here is derived from an EMBL/GenBank/DDBJ whole genome shotgun (WGS) entry which is preliminary data.</text>
</comment>
<reference evidence="3 4" key="1">
    <citation type="submission" date="2024-11" db="EMBL/GenBank/DDBJ databases">
        <title>Chromosome-level genome assembly of the freshwater bivalve Anodonta woodiana.</title>
        <authorList>
            <person name="Chen X."/>
        </authorList>
    </citation>
    <scope>NUCLEOTIDE SEQUENCE [LARGE SCALE GENOMIC DNA]</scope>
    <source>
        <strain evidence="3">MN2024</strain>
        <tissue evidence="3">Gills</tissue>
    </source>
</reference>
<dbReference type="PANTHER" id="PTHR24026">
    <property type="entry name" value="FAT ATYPICAL CADHERIN-RELATED"/>
    <property type="match status" value="1"/>
</dbReference>
<dbReference type="GO" id="GO:0005886">
    <property type="term" value="C:plasma membrane"/>
    <property type="evidence" value="ECO:0007669"/>
    <property type="project" value="UniProtKB-SubCell"/>
</dbReference>